<dbReference type="AlphaFoldDB" id="A0A1H0E475"/>
<keyword evidence="11" id="KW-1185">Reference proteome</keyword>
<dbReference type="PANTHER" id="PTHR42718:SF9">
    <property type="entry name" value="MAJOR FACILITATOR SUPERFAMILY MULTIDRUG TRANSPORTER MFSC"/>
    <property type="match status" value="1"/>
</dbReference>
<dbReference type="SUPFAM" id="SSF103473">
    <property type="entry name" value="MFS general substrate transporter"/>
    <property type="match status" value="1"/>
</dbReference>
<feature type="transmembrane region" description="Helical" evidence="8">
    <location>
        <begin position="76"/>
        <end position="93"/>
    </location>
</feature>
<feature type="transmembrane region" description="Helical" evidence="8">
    <location>
        <begin position="354"/>
        <end position="375"/>
    </location>
</feature>
<dbReference type="PRINTS" id="PR01036">
    <property type="entry name" value="TCRTETB"/>
</dbReference>
<feature type="transmembrane region" description="Helical" evidence="8">
    <location>
        <begin position="226"/>
        <end position="243"/>
    </location>
</feature>
<evidence type="ECO:0000256" key="8">
    <source>
        <dbReference type="SAM" id="Phobius"/>
    </source>
</evidence>
<protein>
    <submittedName>
        <fullName evidence="10">Drug resistance transporter, EmrB/QacA subfamily</fullName>
    </submittedName>
</protein>
<keyword evidence="3" id="KW-0813">Transport</keyword>
<accession>A0A1H0E475</accession>
<proteinExistence type="inferred from homology"/>
<dbReference type="GO" id="GO:0022857">
    <property type="term" value="F:transmembrane transporter activity"/>
    <property type="evidence" value="ECO:0007669"/>
    <property type="project" value="InterPro"/>
</dbReference>
<feature type="transmembrane region" description="Helical" evidence="8">
    <location>
        <begin position="264"/>
        <end position="289"/>
    </location>
</feature>
<feature type="transmembrane region" description="Helical" evidence="8">
    <location>
        <begin position="135"/>
        <end position="156"/>
    </location>
</feature>
<dbReference type="Gene3D" id="1.20.1250.20">
    <property type="entry name" value="MFS general substrate transporter like domains"/>
    <property type="match status" value="1"/>
</dbReference>
<evidence type="ECO:0000256" key="3">
    <source>
        <dbReference type="ARBA" id="ARBA00022448"/>
    </source>
</evidence>
<evidence type="ECO:0000256" key="2">
    <source>
        <dbReference type="ARBA" id="ARBA00008537"/>
    </source>
</evidence>
<keyword evidence="7 8" id="KW-0472">Membrane</keyword>
<organism evidence="10 11">
    <name type="scientific">Tenuibacillus multivorans</name>
    <dbReference type="NCBI Taxonomy" id="237069"/>
    <lineage>
        <taxon>Bacteria</taxon>
        <taxon>Bacillati</taxon>
        <taxon>Bacillota</taxon>
        <taxon>Bacilli</taxon>
        <taxon>Bacillales</taxon>
        <taxon>Bacillaceae</taxon>
        <taxon>Tenuibacillus</taxon>
    </lineage>
</organism>
<dbReference type="InterPro" id="IPR011701">
    <property type="entry name" value="MFS"/>
</dbReference>
<evidence type="ECO:0000313" key="11">
    <source>
        <dbReference type="Proteomes" id="UP000199334"/>
    </source>
</evidence>
<dbReference type="Gene3D" id="1.20.1720.10">
    <property type="entry name" value="Multidrug resistance protein D"/>
    <property type="match status" value="1"/>
</dbReference>
<reference evidence="10 11" key="1">
    <citation type="submission" date="2016-10" db="EMBL/GenBank/DDBJ databases">
        <authorList>
            <person name="de Groot N.N."/>
        </authorList>
    </citation>
    <scope>NUCLEOTIDE SEQUENCE [LARGE SCALE GENOMIC DNA]</scope>
    <source>
        <strain evidence="10 11">CGMCC 1.3442</strain>
    </source>
</reference>
<dbReference type="OrthoDB" id="9816041at2"/>
<feature type="transmembrane region" description="Helical" evidence="8">
    <location>
        <begin position="329"/>
        <end position="348"/>
    </location>
</feature>
<dbReference type="GO" id="GO:0005886">
    <property type="term" value="C:plasma membrane"/>
    <property type="evidence" value="ECO:0007669"/>
    <property type="project" value="UniProtKB-SubCell"/>
</dbReference>
<keyword evidence="4" id="KW-1003">Cell membrane</keyword>
<evidence type="ECO:0000256" key="6">
    <source>
        <dbReference type="ARBA" id="ARBA00022989"/>
    </source>
</evidence>
<dbReference type="InterPro" id="IPR004638">
    <property type="entry name" value="EmrB-like"/>
</dbReference>
<evidence type="ECO:0000256" key="5">
    <source>
        <dbReference type="ARBA" id="ARBA00022692"/>
    </source>
</evidence>
<dbReference type="PROSITE" id="PS00217">
    <property type="entry name" value="SUGAR_TRANSPORT_2"/>
    <property type="match status" value="1"/>
</dbReference>
<feature type="domain" description="Major facilitator superfamily (MFS) profile" evidence="9">
    <location>
        <begin position="10"/>
        <end position="462"/>
    </location>
</feature>
<feature type="transmembrane region" description="Helical" evidence="8">
    <location>
        <begin position="396"/>
        <end position="416"/>
    </location>
</feature>
<feature type="transmembrane region" description="Helical" evidence="8">
    <location>
        <begin position="162"/>
        <end position="183"/>
    </location>
</feature>
<dbReference type="CDD" id="cd17503">
    <property type="entry name" value="MFS_LmrB_MDR_like"/>
    <property type="match status" value="1"/>
</dbReference>
<dbReference type="EMBL" id="FNIG01000008">
    <property type="protein sequence ID" value="SDN77212.1"/>
    <property type="molecule type" value="Genomic_DNA"/>
</dbReference>
<dbReference type="PANTHER" id="PTHR42718">
    <property type="entry name" value="MAJOR FACILITATOR SUPERFAMILY MULTIDRUG TRANSPORTER MFSC"/>
    <property type="match status" value="1"/>
</dbReference>
<evidence type="ECO:0000256" key="1">
    <source>
        <dbReference type="ARBA" id="ARBA00004651"/>
    </source>
</evidence>
<name>A0A1H0E475_9BACI</name>
<feature type="transmembrane region" description="Helical" evidence="8">
    <location>
        <begin position="195"/>
        <end position="214"/>
    </location>
</feature>
<feature type="transmembrane region" description="Helical" evidence="8">
    <location>
        <begin position="301"/>
        <end position="322"/>
    </location>
</feature>
<dbReference type="NCBIfam" id="TIGR00711">
    <property type="entry name" value="efflux_EmrB"/>
    <property type="match status" value="1"/>
</dbReference>
<comment type="subcellular location">
    <subcellularLocation>
        <location evidence="1">Cell membrane</location>
        <topology evidence="1">Multi-pass membrane protein</topology>
    </subcellularLocation>
</comment>
<dbReference type="PROSITE" id="PS50850">
    <property type="entry name" value="MFS"/>
    <property type="match status" value="1"/>
</dbReference>
<feature type="transmembrane region" description="Helical" evidence="8">
    <location>
        <begin position="436"/>
        <end position="455"/>
    </location>
</feature>
<evidence type="ECO:0000313" key="10">
    <source>
        <dbReference type="EMBL" id="SDN77212.1"/>
    </source>
</evidence>
<evidence type="ECO:0000256" key="7">
    <source>
        <dbReference type="ARBA" id="ARBA00023136"/>
    </source>
</evidence>
<keyword evidence="5 8" id="KW-0812">Transmembrane</keyword>
<dbReference type="InterPro" id="IPR020846">
    <property type="entry name" value="MFS_dom"/>
</dbReference>
<dbReference type="InterPro" id="IPR036259">
    <property type="entry name" value="MFS_trans_sf"/>
</dbReference>
<dbReference type="Pfam" id="PF07690">
    <property type="entry name" value="MFS_1"/>
    <property type="match status" value="1"/>
</dbReference>
<dbReference type="STRING" id="237069.SAMN05216498_3059"/>
<gene>
    <name evidence="10" type="ORF">SAMN05216498_3059</name>
</gene>
<sequence>MGNLSHKWLVVLSVLFGTFAVILNNSMLNPVLPELEDVFNTDAVGVSWILTMFMIMMGMTMPVTGYLGDRWGKKKVYIIGLALFATGSLIGAVSQWLSIVIIARAIQGIAGGLMMPNAMALIFQAFPKNQRGFAVGIYGVSVMIAPAIGPTIGGMIAENFDWYFLFLINLPFAFISMFFSIKFLKSTEPDPTRVFDWKGFVLITSGVGMVLYVLGQARDFEHALTGFNLTLLVLGALLIYMFIKYELKQKAPLLDLSIFKVKTYRYSIVATSAASIGLFSNLFLLPYLIQDGYGLSMVKTGLLFIPSALASGAFMTIGGRILDKKGPKLVVPTGLIVLTFACLMFGLVDLETSFWVLLIINIIHGMGLGFGNMPATTTGMNAIPDHLVAQGSAMNNLIRQTASSLGIVFFSVYFEIRRGMYQVSGLTTNEATLEAINEAFIVAAVIIAISVPFAYKMKGYQNDDKKE</sequence>
<comment type="similarity">
    <text evidence="2">Belongs to the major facilitator superfamily. EmrB family.</text>
</comment>
<evidence type="ECO:0000259" key="9">
    <source>
        <dbReference type="PROSITE" id="PS50850"/>
    </source>
</evidence>
<dbReference type="RefSeq" id="WP_093857446.1">
    <property type="nucleotide sequence ID" value="NZ_BJVZ01000005.1"/>
</dbReference>
<keyword evidence="6 8" id="KW-1133">Transmembrane helix</keyword>
<evidence type="ECO:0000256" key="4">
    <source>
        <dbReference type="ARBA" id="ARBA00022475"/>
    </source>
</evidence>
<dbReference type="Proteomes" id="UP000199334">
    <property type="component" value="Unassembled WGS sequence"/>
</dbReference>
<dbReference type="InterPro" id="IPR005829">
    <property type="entry name" value="Sugar_transporter_CS"/>
</dbReference>
<feature type="transmembrane region" description="Helical" evidence="8">
    <location>
        <begin position="99"/>
        <end position="123"/>
    </location>
</feature>
<feature type="transmembrane region" description="Helical" evidence="8">
    <location>
        <begin position="44"/>
        <end position="64"/>
    </location>
</feature>